<dbReference type="KEGG" id="mbry:B1812_02875"/>
<dbReference type="Proteomes" id="UP000193978">
    <property type="component" value="Chromosome"/>
</dbReference>
<evidence type="ECO:0000313" key="3">
    <source>
        <dbReference type="Proteomes" id="UP000193978"/>
    </source>
</evidence>
<dbReference type="EMBL" id="CP019948">
    <property type="protein sequence ID" value="ARN80202.1"/>
    <property type="molecule type" value="Genomic_DNA"/>
</dbReference>
<name>A0A1W6MRL3_9HYPH</name>
<protein>
    <recommendedName>
        <fullName evidence="4">PEP-CTERM sorting domain-containing protein</fullName>
    </recommendedName>
</protein>
<reference evidence="2 3" key="1">
    <citation type="submission" date="2017-02" db="EMBL/GenBank/DDBJ databases">
        <authorList>
            <person name="Peterson S.W."/>
        </authorList>
    </citation>
    <scope>NUCLEOTIDE SEQUENCE [LARGE SCALE GENOMIC DNA]</scope>
    <source>
        <strain evidence="2 3">S285</strain>
    </source>
</reference>
<organism evidence="2 3">
    <name type="scientific">Methylocystis bryophila</name>
    <dbReference type="NCBI Taxonomy" id="655015"/>
    <lineage>
        <taxon>Bacteria</taxon>
        <taxon>Pseudomonadati</taxon>
        <taxon>Pseudomonadota</taxon>
        <taxon>Alphaproteobacteria</taxon>
        <taxon>Hyphomicrobiales</taxon>
        <taxon>Methylocystaceae</taxon>
        <taxon>Methylocystis</taxon>
    </lineage>
</organism>
<dbReference type="Gene3D" id="2.60.120.260">
    <property type="entry name" value="Galactose-binding domain-like"/>
    <property type="match status" value="1"/>
</dbReference>
<feature type="chain" id="PRO_5013117296" description="PEP-CTERM sorting domain-containing protein" evidence="1">
    <location>
        <begin position="22"/>
        <end position="245"/>
    </location>
</feature>
<dbReference type="OrthoDB" id="7544515at2"/>
<dbReference type="RefSeq" id="WP_085770258.1">
    <property type="nucleotide sequence ID" value="NZ_AP027149.1"/>
</dbReference>
<evidence type="ECO:0008006" key="4">
    <source>
        <dbReference type="Google" id="ProtNLM"/>
    </source>
</evidence>
<keyword evidence="3" id="KW-1185">Reference proteome</keyword>
<gene>
    <name evidence="2" type="ORF">B1812_02875</name>
</gene>
<sequence length="245" mass="25025">MRISWLAIAAATLAFGGSAHATEFITNGDFSQLTAGLGQLGYNTNATGWSVPDPNTGGSYAFVFNNGATSVVGQSGPVSLWTQSNGGSSTWNGASVSGHNFVAMDGVLNVGALTQNISGLTVGNQYTLTFDYAFGQQFGYTGDTTNQWNFSLGGSSASTPNYSVASQGFSGWQTESYTFTATSTSELLSFIAQGGPSPGEPPFALLTDVSLTSSAPGPGPATGPLAVLGLLGLGYARLRRARGQA</sequence>
<feature type="signal peptide" evidence="1">
    <location>
        <begin position="1"/>
        <end position="21"/>
    </location>
</feature>
<evidence type="ECO:0000313" key="2">
    <source>
        <dbReference type="EMBL" id="ARN80202.1"/>
    </source>
</evidence>
<accession>A0A1W6MRL3</accession>
<evidence type="ECO:0000256" key="1">
    <source>
        <dbReference type="SAM" id="SignalP"/>
    </source>
</evidence>
<keyword evidence="1" id="KW-0732">Signal</keyword>
<dbReference type="AlphaFoldDB" id="A0A1W6MRL3"/>
<proteinExistence type="predicted"/>